<dbReference type="InterPro" id="IPR001810">
    <property type="entry name" value="F-box_dom"/>
</dbReference>
<dbReference type="InterPro" id="IPR006566">
    <property type="entry name" value="FBD"/>
</dbReference>
<dbReference type="PROSITE" id="PS50181">
    <property type="entry name" value="FBOX"/>
    <property type="match status" value="1"/>
</dbReference>
<dbReference type="PANTHER" id="PTHR32141:SF179">
    <property type="entry name" value="F-BOX DOMAIN-CONTAINING PROTEIN"/>
    <property type="match status" value="1"/>
</dbReference>
<dbReference type="SUPFAM" id="SSF52058">
    <property type="entry name" value="L domain-like"/>
    <property type="match status" value="1"/>
</dbReference>
<dbReference type="CDD" id="cd22160">
    <property type="entry name" value="F-box_AtFBL13-like"/>
    <property type="match status" value="1"/>
</dbReference>
<reference evidence="2" key="1">
    <citation type="submission" date="2022-08" db="EMBL/GenBank/DDBJ databases">
        <authorList>
            <person name="Marques A."/>
        </authorList>
    </citation>
    <scope>NUCLEOTIDE SEQUENCE</scope>
    <source>
        <strain evidence="2">RhyPub2mFocal</strain>
        <tissue evidence="2">Leaves</tissue>
    </source>
</reference>
<dbReference type="EMBL" id="JAMFTS010000004">
    <property type="protein sequence ID" value="KAJ4768268.1"/>
    <property type="molecule type" value="Genomic_DNA"/>
</dbReference>
<dbReference type="InterPro" id="IPR032675">
    <property type="entry name" value="LRR_dom_sf"/>
</dbReference>
<dbReference type="SMART" id="SM00256">
    <property type="entry name" value="FBOX"/>
    <property type="match status" value="1"/>
</dbReference>
<evidence type="ECO:0000313" key="3">
    <source>
        <dbReference type="Proteomes" id="UP001140206"/>
    </source>
</evidence>
<dbReference type="Pfam" id="PF08387">
    <property type="entry name" value="FBD"/>
    <property type="match status" value="1"/>
</dbReference>
<evidence type="ECO:0000313" key="2">
    <source>
        <dbReference type="EMBL" id="KAJ4768268.1"/>
    </source>
</evidence>
<dbReference type="SUPFAM" id="SSF81383">
    <property type="entry name" value="F-box domain"/>
    <property type="match status" value="1"/>
</dbReference>
<dbReference type="Gene3D" id="3.80.10.10">
    <property type="entry name" value="Ribonuclease Inhibitor"/>
    <property type="match status" value="1"/>
</dbReference>
<comment type="caution">
    <text evidence="2">The sequence shown here is derived from an EMBL/GenBank/DDBJ whole genome shotgun (WGS) entry which is preliminary data.</text>
</comment>
<dbReference type="InterPro" id="IPR053781">
    <property type="entry name" value="F-box_AtFBL13-like"/>
</dbReference>
<dbReference type="Gene3D" id="1.20.1280.50">
    <property type="match status" value="1"/>
</dbReference>
<feature type="domain" description="F-box" evidence="1">
    <location>
        <begin position="17"/>
        <end position="53"/>
    </location>
</feature>
<dbReference type="InterPro" id="IPR036047">
    <property type="entry name" value="F-box-like_dom_sf"/>
</dbReference>
<organism evidence="2 3">
    <name type="scientific">Rhynchospora pubera</name>
    <dbReference type="NCBI Taxonomy" id="906938"/>
    <lineage>
        <taxon>Eukaryota</taxon>
        <taxon>Viridiplantae</taxon>
        <taxon>Streptophyta</taxon>
        <taxon>Embryophyta</taxon>
        <taxon>Tracheophyta</taxon>
        <taxon>Spermatophyta</taxon>
        <taxon>Magnoliopsida</taxon>
        <taxon>Liliopsida</taxon>
        <taxon>Poales</taxon>
        <taxon>Cyperaceae</taxon>
        <taxon>Cyperoideae</taxon>
        <taxon>Rhynchosporeae</taxon>
        <taxon>Rhynchospora</taxon>
    </lineage>
</organism>
<dbReference type="InterPro" id="IPR055411">
    <property type="entry name" value="LRR_FXL15/At3g58940/PEG3-like"/>
</dbReference>
<dbReference type="Proteomes" id="UP001140206">
    <property type="component" value="Chromosome 4"/>
</dbReference>
<dbReference type="Pfam" id="PF00646">
    <property type="entry name" value="F-box"/>
    <property type="match status" value="1"/>
</dbReference>
<dbReference type="AlphaFoldDB" id="A0AAV8DGE6"/>
<dbReference type="PANTHER" id="PTHR32141">
    <property type="match status" value="1"/>
</dbReference>
<keyword evidence="3" id="KW-1185">Reference proteome</keyword>
<gene>
    <name evidence="2" type="ORF">LUZ62_078643</name>
</gene>
<accession>A0AAV8DGE6</accession>
<dbReference type="Pfam" id="PF24758">
    <property type="entry name" value="LRR_At5g56370"/>
    <property type="match status" value="1"/>
</dbReference>
<evidence type="ECO:0000259" key="1">
    <source>
        <dbReference type="PROSITE" id="PS50181"/>
    </source>
</evidence>
<name>A0AAV8DGE6_9POAL</name>
<dbReference type="InterPro" id="IPR055302">
    <property type="entry name" value="F-box_dom-containing"/>
</dbReference>
<sequence length="430" mass="49134">MSLTKPSSSAASEAEGMDMISELPDCILHSILSFLPAQDAGRTSVLSSRWRHLWEEAPLRLDDESLCGKEQLVSRIFYAHRGPIENFRLVCYTRATIDGFVESAVKRGIRELTLLGYGRYSFELPPSLLPCNSLHQLSLRLGEFPQALHSIFPNLKELRLSCVKLHNDLLHILLSTCGSLDTLHLIDCLNPSVVSISSTSLRKLALKSSSWVDELIIKDTPNLESFKLDVYSPENTGVKVLDAPKLQFLGFLCLNFNALQLGENFYDLQETPSFHVKATPCRLKILSYVKTLAIKITPTLDKTTPPDILRCFPFLENLFIMKEERIDSGYYPRWDEQCSLSFLNHLKTVNMRGFYGDWSDVELLRYLVLHGKVLKKVTLRCVVSVCQKFVETMRRQISFEERESSDLELLFYQDAQNVDQFSPWKEVVIR</sequence>
<protein>
    <submittedName>
        <fullName evidence="2">F-box/RNI-like/FBD-like domains-containing protein</fullName>
    </submittedName>
</protein>
<proteinExistence type="predicted"/>